<dbReference type="EMBL" id="JAAIKC010000010">
    <property type="protein sequence ID" value="NEW08701.1"/>
    <property type="molecule type" value="Genomic_DNA"/>
</dbReference>
<evidence type="ECO:0000259" key="2">
    <source>
        <dbReference type="Pfam" id="PF08028"/>
    </source>
</evidence>
<dbReference type="GO" id="GO:0016491">
    <property type="term" value="F:oxidoreductase activity"/>
    <property type="evidence" value="ECO:0007669"/>
    <property type="project" value="UniProtKB-KW"/>
</dbReference>
<proteinExistence type="predicted"/>
<keyword evidence="1" id="KW-0560">Oxidoreductase</keyword>
<reference evidence="3" key="1">
    <citation type="submission" date="2020-02" db="EMBL/GenBank/DDBJ databases">
        <authorList>
            <person name="Shen X.-R."/>
            <person name="Zhang Y.-X."/>
        </authorList>
    </citation>
    <scope>NUCLEOTIDE SEQUENCE</scope>
    <source>
        <strain evidence="3">SYP-B3998</strain>
    </source>
</reference>
<name>A0A6G4A4F7_9BACL</name>
<dbReference type="Pfam" id="PF08028">
    <property type="entry name" value="Acyl-CoA_dh_2"/>
    <property type="match status" value="1"/>
</dbReference>
<evidence type="ECO:0000256" key="1">
    <source>
        <dbReference type="ARBA" id="ARBA00023002"/>
    </source>
</evidence>
<organism evidence="3">
    <name type="scientific">Paenibacillus sp. SYP-B3998</name>
    <dbReference type="NCBI Taxonomy" id="2678564"/>
    <lineage>
        <taxon>Bacteria</taxon>
        <taxon>Bacillati</taxon>
        <taxon>Bacillota</taxon>
        <taxon>Bacilli</taxon>
        <taxon>Bacillales</taxon>
        <taxon>Paenibacillaceae</taxon>
        <taxon>Paenibacillus</taxon>
    </lineage>
</organism>
<protein>
    <recommendedName>
        <fullName evidence="2">Acyl-CoA dehydrogenase C-terminal domain-containing protein</fullName>
    </recommendedName>
</protein>
<dbReference type="InterPro" id="IPR013107">
    <property type="entry name" value="Acyl-CoA_DH_C"/>
</dbReference>
<accession>A0A6G4A4F7</accession>
<sequence>MAISSVYQGIAKASFDYVLESMKSKKDVYSQTSMAFMPGPQYALGELKIHVETAWSQLLTFARQADQE</sequence>
<dbReference type="AlphaFoldDB" id="A0A6G4A4F7"/>
<dbReference type="Gene3D" id="1.20.140.10">
    <property type="entry name" value="Butyryl-CoA Dehydrogenase, subunit A, domain 3"/>
    <property type="match status" value="1"/>
</dbReference>
<feature type="domain" description="Acyl-CoA dehydrogenase C-terminal" evidence="2">
    <location>
        <begin position="2"/>
        <end position="65"/>
    </location>
</feature>
<evidence type="ECO:0000313" key="3">
    <source>
        <dbReference type="EMBL" id="NEW08701.1"/>
    </source>
</evidence>
<gene>
    <name evidence="3" type="ORF">GK047_22145</name>
</gene>
<comment type="caution">
    <text evidence="3">The sequence shown here is derived from an EMBL/GenBank/DDBJ whole genome shotgun (WGS) entry which is preliminary data.</text>
</comment>